<accession>A0A2A4FKC1</accession>
<name>A0A2A4FKC1_9BURK</name>
<evidence type="ECO:0000313" key="1">
    <source>
        <dbReference type="EMBL" id="PCE33122.1"/>
    </source>
</evidence>
<dbReference type="Proteomes" id="UP000217994">
    <property type="component" value="Unassembled WGS sequence"/>
</dbReference>
<protein>
    <submittedName>
        <fullName evidence="1">Uncharacterized protein</fullName>
    </submittedName>
</protein>
<proteinExistence type="predicted"/>
<reference evidence="1 2" key="1">
    <citation type="submission" date="2017-01" db="EMBL/GenBank/DDBJ databases">
        <title>Whole-Genome Shotgun Sequencing of Two beta-Proteobacterial Species in Search of the Bulgecin Biosynthetic Cluster.</title>
        <authorList>
            <person name="Horsman M.E."/>
            <person name="Marous D.R."/>
            <person name="Li R."/>
            <person name="Oliver R.A."/>
            <person name="Byun B."/>
            <person name="Emrich S.J."/>
            <person name="Boggess B."/>
            <person name="Townsend C.A."/>
            <person name="Mobashery S."/>
        </authorList>
    </citation>
    <scope>NUCLEOTIDE SEQUENCE [LARGE SCALE GENOMIC DNA]</scope>
    <source>
        <strain evidence="1 2">ATCC 31433</strain>
    </source>
</reference>
<dbReference type="AlphaFoldDB" id="A0A2A4FKC1"/>
<gene>
    <name evidence="1" type="ORF">BZL54_07180</name>
</gene>
<comment type="caution">
    <text evidence="1">The sequence shown here is derived from an EMBL/GenBank/DDBJ whole genome shotgun (WGS) entry which is preliminary data.</text>
</comment>
<dbReference type="EMBL" id="MTZU01000021">
    <property type="protein sequence ID" value="PCE33122.1"/>
    <property type="molecule type" value="Genomic_DNA"/>
</dbReference>
<sequence length="68" mass="7105">MASTGNAVLLHMVTAMRDKLDEHFHSSALRAPVASERGVHAGVALKSAGVPDGCLTKRGNSHALPIDM</sequence>
<organism evidence="1 2">
    <name type="scientific">Burkholderia ubonensis subsp. mesacidophila</name>
    <dbReference type="NCBI Taxonomy" id="265293"/>
    <lineage>
        <taxon>Bacteria</taxon>
        <taxon>Pseudomonadati</taxon>
        <taxon>Pseudomonadota</taxon>
        <taxon>Betaproteobacteria</taxon>
        <taxon>Burkholderiales</taxon>
        <taxon>Burkholderiaceae</taxon>
        <taxon>Burkholderia</taxon>
        <taxon>Burkholderia cepacia complex</taxon>
    </lineage>
</organism>
<evidence type="ECO:0000313" key="2">
    <source>
        <dbReference type="Proteomes" id="UP000217994"/>
    </source>
</evidence>